<dbReference type="GO" id="GO:0051537">
    <property type="term" value="F:2 iron, 2 sulfur cluster binding"/>
    <property type="evidence" value="ECO:0007669"/>
    <property type="project" value="UniProtKB-KW"/>
</dbReference>
<evidence type="ECO:0000313" key="9">
    <source>
        <dbReference type="Proteomes" id="UP000319255"/>
    </source>
</evidence>
<dbReference type="SUPFAM" id="SSF50022">
    <property type="entry name" value="ISP domain"/>
    <property type="match status" value="1"/>
</dbReference>
<evidence type="ECO:0000256" key="1">
    <source>
        <dbReference type="ARBA" id="ARBA00022714"/>
    </source>
</evidence>
<comment type="caution">
    <text evidence="8">The sequence shown here is derived from an EMBL/GenBank/DDBJ whole genome shotgun (WGS) entry which is preliminary data.</text>
</comment>
<dbReference type="Gene3D" id="2.102.10.10">
    <property type="entry name" value="Rieske [2Fe-2S] iron-sulphur domain"/>
    <property type="match status" value="1"/>
</dbReference>
<keyword evidence="9" id="KW-1185">Reference proteome</keyword>
<dbReference type="InterPro" id="IPR036922">
    <property type="entry name" value="Rieske_2Fe-2S_sf"/>
</dbReference>
<dbReference type="NCBIfam" id="TIGR02378">
    <property type="entry name" value="nirD_assim_sml"/>
    <property type="match status" value="1"/>
</dbReference>
<dbReference type="OrthoDB" id="9794175at2"/>
<dbReference type="InterPro" id="IPR012748">
    <property type="entry name" value="Rieske-like_NirD"/>
</dbReference>
<evidence type="ECO:0000313" key="8">
    <source>
        <dbReference type="EMBL" id="TPE53938.1"/>
    </source>
</evidence>
<organism evidence="8 9">
    <name type="scientific">Amaricoccus solimangrovi</name>
    <dbReference type="NCBI Taxonomy" id="2589815"/>
    <lineage>
        <taxon>Bacteria</taxon>
        <taxon>Pseudomonadati</taxon>
        <taxon>Pseudomonadota</taxon>
        <taxon>Alphaproteobacteria</taxon>
        <taxon>Rhodobacterales</taxon>
        <taxon>Paracoccaceae</taxon>
        <taxon>Amaricoccus</taxon>
    </lineage>
</organism>
<dbReference type="PROSITE" id="PS51296">
    <property type="entry name" value="RIESKE"/>
    <property type="match status" value="1"/>
</dbReference>
<keyword evidence="1" id="KW-0001">2Fe-2S</keyword>
<evidence type="ECO:0000256" key="6">
    <source>
        <dbReference type="ARBA" id="ARBA00023063"/>
    </source>
</evidence>
<dbReference type="CDD" id="cd03530">
    <property type="entry name" value="Rieske_NirD_small_Bacillus"/>
    <property type="match status" value="1"/>
</dbReference>
<dbReference type="Pfam" id="PF13806">
    <property type="entry name" value="Rieske_2"/>
    <property type="match status" value="1"/>
</dbReference>
<keyword evidence="2" id="KW-0479">Metal-binding</keyword>
<protein>
    <submittedName>
        <fullName evidence="8">Nitrite reductase small subunit NirD</fullName>
    </submittedName>
</protein>
<evidence type="ECO:0000256" key="3">
    <source>
        <dbReference type="ARBA" id="ARBA00023002"/>
    </source>
</evidence>
<evidence type="ECO:0000256" key="5">
    <source>
        <dbReference type="ARBA" id="ARBA00023014"/>
    </source>
</evidence>
<proteinExistence type="predicted"/>
<keyword evidence="3" id="KW-0560">Oxidoreductase</keyword>
<dbReference type="AlphaFoldDB" id="A0A501WWU1"/>
<dbReference type="Proteomes" id="UP000319255">
    <property type="component" value="Unassembled WGS sequence"/>
</dbReference>
<dbReference type="EMBL" id="VFRP01000001">
    <property type="protein sequence ID" value="TPE53938.1"/>
    <property type="molecule type" value="Genomic_DNA"/>
</dbReference>
<reference evidence="8 9" key="1">
    <citation type="submission" date="2019-06" db="EMBL/GenBank/DDBJ databases">
        <title>A novel bacterium of genus Amaricoccus, isolated from marine sediment.</title>
        <authorList>
            <person name="Huang H."/>
            <person name="Mo K."/>
            <person name="Hu Y."/>
        </authorList>
    </citation>
    <scope>NUCLEOTIDE SEQUENCE [LARGE SCALE GENOMIC DNA]</scope>
    <source>
        <strain evidence="8 9">HB172011</strain>
    </source>
</reference>
<sequence length="108" mass="11471">MTDDWLDIGALTDIPARGGRVVKTPRGCLAVFRAADDTVFALDDRCPHKGGPLSDGIVHGHNVTCPLHSLVISLETGAAANPEEGRVRTHQVRVAEGRVLLDPAALRS</sequence>
<keyword evidence="6" id="KW-0534">Nitrate assimilation</keyword>
<accession>A0A501WWU1</accession>
<dbReference type="PANTHER" id="PTHR21496">
    <property type="entry name" value="FERREDOXIN-RELATED"/>
    <property type="match status" value="1"/>
</dbReference>
<feature type="domain" description="Rieske" evidence="7">
    <location>
        <begin position="6"/>
        <end position="101"/>
    </location>
</feature>
<dbReference type="GO" id="GO:0046872">
    <property type="term" value="F:metal ion binding"/>
    <property type="evidence" value="ECO:0007669"/>
    <property type="project" value="UniProtKB-KW"/>
</dbReference>
<keyword evidence="5" id="KW-0411">Iron-sulfur</keyword>
<evidence type="ECO:0000256" key="2">
    <source>
        <dbReference type="ARBA" id="ARBA00022723"/>
    </source>
</evidence>
<dbReference type="PANTHER" id="PTHR21496:SF23">
    <property type="entry name" value="3-PHENYLPROPIONATE_CINNAMIC ACID DIOXYGENASE FERREDOXIN SUBUNIT"/>
    <property type="match status" value="1"/>
</dbReference>
<gene>
    <name evidence="8" type="primary">nirD</name>
    <name evidence="8" type="ORF">FJM51_00845</name>
</gene>
<dbReference type="GO" id="GO:0042128">
    <property type="term" value="P:nitrate assimilation"/>
    <property type="evidence" value="ECO:0007669"/>
    <property type="project" value="UniProtKB-KW"/>
</dbReference>
<keyword evidence="4" id="KW-0408">Iron</keyword>
<dbReference type="GO" id="GO:0008942">
    <property type="term" value="F:nitrite reductase [NAD(P)H] activity"/>
    <property type="evidence" value="ECO:0007669"/>
    <property type="project" value="InterPro"/>
</dbReference>
<dbReference type="InterPro" id="IPR017941">
    <property type="entry name" value="Rieske_2Fe-2S"/>
</dbReference>
<name>A0A501WWU1_9RHOB</name>
<evidence type="ECO:0000259" key="7">
    <source>
        <dbReference type="PROSITE" id="PS51296"/>
    </source>
</evidence>
<evidence type="ECO:0000256" key="4">
    <source>
        <dbReference type="ARBA" id="ARBA00023004"/>
    </source>
</evidence>
<dbReference type="RefSeq" id="WP_140452516.1">
    <property type="nucleotide sequence ID" value="NZ_VFRP01000001.1"/>
</dbReference>